<reference evidence="3" key="1">
    <citation type="submission" date="2020-07" db="EMBL/GenBank/DDBJ databases">
        <title>Ethylene signaling mediates host invasion by parasitic plants.</title>
        <authorList>
            <person name="Yoshida S."/>
        </authorList>
    </citation>
    <scope>NUCLEOTIDE SEQUENCE</scope>
    <source>
        <strain evidence="3">Okayama</strain>
    </source>
</reference>
<dbReference type="Gene3D" id="3.20.20.80">
    <property type="entry name" value="Glycosidases"/>
    <property type="match status" value="1"/>
</dbReference>
<organism evidence="3 4">
    <name type="scientific">Phtheirospermum japonicum</name>
    <dbReference type="NCBI Taxonomy" id="374723"/>
    <lineage>
        <taxon>Eukaryota</taxon>
        <taxon>Viridiplantae</taxon>
        <taxon>Streptophyta</taxon>
        <taxon>Embryophyta</taxon>
        <taxon>Tracheophyta</taxon>
        <taxon>Spermatophyta</taxon>
        <taxon>Magnoliopsida</taxon>
        <taxon>eudicotyledons</taxon>
        <taxon>Gunneridae</taxon>
        <taxon>Pentapetalae</taxon>
        <taxon>asterids</taxon>
        <taxon>lamiids</taxon>
        <taxon>Lamiales</taxon>
        <taxon>Orobanchaceae</taxon>
        <taxon>Orobanchaceae incertae sedis</taxon>
        <taxon>Phtheirospermum</taxon>
    </lineage>
</organism>
<name>A0A830BKL1_9LAMI</name>
<keyword evidence="4" id="KW-1185">Reference proteome</keyword>
<dbReference type="InterPro" id="IPR017853">
    <property type="entry name" value="GH"/>
</dbReference>
<proteinExistence type="inferred from homology"/>
<comment type="similarity">
    <text evidence="1 2">Belongs to the glycosyl hydrolase 1 family.</text>
</comment>
<evidence type="ECO:0000256" key="2">
    <source>
        <dbReference type="RuleBase" id="RU003690"/>
    </source>
</evidence>
<dbReference type="GO" id="GO:0008422">
    <property type="term" value="F:beta-glucosidase activity"/>
    <property type="evidence" value="ECO:0007669"/>
    <property type="project" value="TreeGrafter"/>
</dbReference>
<dbReference type="GO" id="GO:0005975">
    <property type="term" value="P:carbohydrate metabolic process"/>
    <property type="evidence" value="ECO:0007669"/>
    <property type="project" value="InterPro"/>
</dbReference>
<dbReference type="PANTHER" id="PTHR10353">
    <property type="entry name" value="GLYCOSYL HYDROLASE"/>
    <property type="match status" value="1"/>
</dbReference>
<gene>
    <name evidence="3" type="ORF">PHJA_000587300</name>
</gene>
<sequence length="108" mass="12643">MVNRDGFVHFAKIYFEYFADRVKYWITINEPTLVLEIYYERAQYPPSRCSPLLGHCANGNSDVEPLIVVHNMLLGYAKAAKLYRQRFKASIAAKLYCHPNRKKNIKMI</sequence>
<dbReference type="AlphaFoldDB" id="A0A830BKL1"/>
<dbReference type="SUPFAM" id="SSF51445">
    <property type="entry name" value="(Trans)glycosidases"/>
    <property type="match status" value="1"/>
</dbReference>
<evidence type="ECO:0000256" key="1">
    <source>
        <dbReference type="ARBA" id="ARBA00010838"/>
    </source>
</evidence>
<protein>
    <submittedName>
        <fullName evidence="3">Beta-glucosidase 46</fullName>
    </submittedName>
</protein>
<comment type="caution">
    <text evidence="3">The sequence shown here is derived from an EMBL/GenBank/DDBJ whole genome shotgun (WGS) entry which is preliminary data.</text>
</comment>
<evidence type="ECO:0000313" key="3">
    <source>
        <dbReference type="EMBL" id="GFP84435.1"/>
    </source>
</evidence>
<dbReference type="Pfam" id="PF00232">
    <property type="entry name" value="Glyco_hydro_1"/>
    <property type="match status" value="1"/>
</dbReference>
<dbReference type="EMBL" id="BMAC01000085">
    <property type="protein sequence ID" value="GFP84435.1"/>
    <property type="molecule type" value="Genomic_DNA"/>
</dbReference>
<dbReference type="InterPro" id="IPR001360">
    <property type="entry name" value="Glyco_hydro_1"/>
</dbReference>
<dbReference type="PANTHER" id="PTHR10353:SF175">
    <property type="entry name" value="BETA-GLUCOSIDASE 18-LIKE ISOFORM X1"/>
    <property type="match status" value="1"/>
</dbReference>
<dbReference type="OrthoDB" id="65569at2759"/>
<accession>A0A830BKL1</accession>
<evidence type="ECO:0000313" key="4">
    <source>
        <dbReference type="Proteomes" id="UP000653305"/>
    </source>
</evidence>
<dbReference type="Proteomes" id="UP000653305">
    <property type="component" value="Unassembled WGS sequence"/>
</dbReference>